<protein>
    <submittedName>
        <fullName evidence="1">Uncharacterized protein</fullName>
    </submittedName>
</protein>
<gene>
    <name evidence="1" type="ORF">S01H4_66699</name>
</gene>
<proteinExistence type="predicted"/>
<accession>X1E0L9</accession>
<sequence length="60" mass="7039">RLTIFYVLQCSLISGLQTGHRKHREIEFALAHMWRDEYTVSIEFIEELEQEYGHASEAVG</sequence>
<organism evidence="1">
    <name type="scientific">marine sediment metagenome</name>
    <dbReference type="NCBI Taxonomy" id="412755"/>
    <lineage>
        <taxon>unclassified sequences</taxon>
        <taxon>metagenomes</taxon>
        <taxon>ecological metagenomes</taxon>
    </lineage>
</organism>
<comment type="caution">
    <text evidence="1">The sequence shown here is derived from an EMBL/GenBank/DDBJ whole genome shotgun (WGS) entry which is preliminary data.</text>
</comment>
<reference evidence="1" key="1">
    <citation type="journal article" date="2014" name="Front. Microbiol.">
        <title>High frequency of phylogenetically diverse reductive dehalogenase-homologous genes in deep subseafloor sedimentary metagenomes.</title>
        <authorList>
            <person name="Kawai M."/>
            <person name="Futagami T."/>
            <person name="Toyoda A."/>
            <person name="Takaki Y."/>
            <person name="Nishi S."/>
            <person name="Hori S."/>
            <person name="Arai W."/>
            <person name="Tsubouchi T."/>
            <person name="Morono Y."/>
            <person name="Uchiyama I."/>
            <person name="Ito T."/>
            <person name="Fujiyama A."/>
            <person name="Inagaki F."/>
            <person name="Takami H."/>
        </authorList>
    </citation>
    <scope>NUCLEOTIDE SEQUENCE</scope>
    <source>
        <strain evidence="1">Expedition CK06-06</strain>
    </source>
</reference>
<dbReference type="AlphaFoldDB" id="X1E0L9"/>
<feature type="non-terminal residue" evidence="1">
    <location>
        <position position="1"/>
    </location>
</feature>
<name>X1E0L9_9ZZZZ</name>
<evidence type="ECO:0000313" key="1">
    <source>
        <dbReference type="EMBL" id="GAH26067.1"/>
    </source>
</evidence>
<dbReference type="EMBL" id="BART01041459">
    <property type="protein sequence ID" value="GAH26067.1"/>
    <property type="molecule type" value="Genomic_DNA"/>
</dbReference>